<dbReference type="AlphaFoldDB" id="A0A085W936"/>
<comment type="caution">
    <text evidence="1">The sequence shown here is derived from an EMBL/GenBank/DDBJ whole genome shotgun (WGS) entry which is preliminary data.</text>
</comment>
<sequence length="137" mass="15185">MPNIVKNLGTLAVLVVLAGVIYVGAKLVPLYVDNMDVKEAVEVAHNLSGRNTNDSILRAEIRDRTSRMGTHVETDSWGSERVVPGLGLTDDQITIERSRITDNVKIEVVYERAVELSLFNRVHVVELRAIKEGIPPQ</sequence>
<proteinExistence type="predicted"/>
<evidence type="ECO:0000313" key="2">
    <source>
        <dbReference type="Proteomes" id="UP000028725"/>
    </source>
</evidence>
<reference evidence="1 2" key="1">
    <citation type="submission" date="2014-04" db="EMBL/GenBank/DDBJ databases">
        <title>Genome assembly of Hyalangium minutum DSM 14724.</title>
        <authorList>
            <person name="Sharma G."/>
            <person name="Subramanian S."/>
        </authorList>
    </citation>
    <scope>NUCLEOTIDE SEQUENCE [LARGE SCALE GENOMIC DNA]</scope>
    <source>
        <strain evidence="1 2">DSM 14724</strain>
    </source>
</reference>
<evidence type="ECO:0008006" key="3">
    <source>
        <dbReference type="Google" id="ProtNLM"/>
    </source>
</evidence>
<dbReference type="OrthoDB" id="5520142at2"/>
<gene>
    <name evidence="1" type="ORF">DB31_1993</name>
</gene>
<dbReference type="EMBL" id="JMCB01000014">
    <property type="protein sequence ID" value="KFE64199.1"/>
    <property type="molecule type" value="Genomic_DNA"/>
</dbReference>
<protein>
    <recommendedName>
        <fullName evidence="3">DUF4845 domain-containing protein</fullName>
    </recommendedName>
</protein>
<name>A0A085W936_9BACT</name>
<dbReference type="RefSeq" id="WP_157232254.1">
    <property type="nucleotide sequence ID" value="NZ_JMCB01000014.1"/>
</dbReference>
<dbReference type="Proteomes" id="UP000028725">
    <property type="component" value="Unassembled WGS sequence"/>
</dbReference>
<organism evidence="1 2">
    <name type="scientific">Hyalangium minutum</name>
    <dbReference type="NCBI Taxonomy" id="394096"/>
    <lineage>
        <taxon>Bacteria</taxon>
        <taxon>Pseudomonadati</taxon>
        <taxon>Myxococcota</taxon>
        <taxon>Myxococcia</taxon>
        <taxon>Myxococcales</taxon>
        <taxon>Cystobacterineae</taxon>
        <taxon>Archangiaceae</taxon>
        <taxon>Hyalangium</taxon>
    </lineage>
</organism>
<evidence type="ECO:0000313" key="1">
    <source>
        <dbReference type="EMBL" id="KFE64199.1"/>
    </source>
</evidence>
<keyword evidence="2" id="KW-1185">Reference proteome</keyword>
<accession>A0A085W936</accession>